<accession>A0A8B8EH50</accession>
<dbReference type="Proteomes" id="UP000694844">
    <property type="component" value="Chromosome 5"/>
</dbReference>
<dbReference type="PANTHER" id="PTHR11474:SF126">
    <property type="entry name" value="TYROSINASE-LIKE PROTEIN TYR-1-RELATED"/>
    <property type="match status" value="1"/>
</dbReference>
<feature type="compositionally biased region" description="Basic and acidic residues" evidence="3">
    <location>
        <begin position="143"/>
        <end position="156"/>
    </location>
</feature>
<dbReference type="RefSeq" id="XP_022339405.1">
    <property type="nucleotide sequence ID" value="XM_022483697.1"/>
</dbReference>
<evidence type="ECO:0000313" key="5">
    <source>
        <dbReference type="Proteomes" id="UP000694844"/>
    </source>
</evidence>
<organism evidence="5 6">
    <name type="scientific">Crassostrea virginica</name>
    <name type="common">Eastern oyster</name>
    <dbReference type="NCBI Taxonomy" id="6565"/>
    <lineage>
        <taxon>Eukaryota</taxon>
        <taxon>Metazoa</taxon>
        <taxon>Spiralia</taxon>
        <taxon>Lophotrochozoa</taxon>
        <taxon>Mollusca</taxon>
        <taxon>Bivalvia</taxon>
        <taxon>Autobranchia</taxon>
        <taxon>Pteriomorphia</taxon>
        <taxon>Ostreida</taxon>
        <taxon>Ostreoidea</taxon>
        <taxon>Ostreidae</taxon>
        <taxon>Crassostrea</taxon>
    </lineage>
</organism>
<dbReference type="KEGG" id="cvn:111134567"/>
<feature type="domain" description="Tyrosinase copper-binding" evidence="4">
    <location>
        <begin position="25"/>
        <end position="121"/>
    </location>
</feature>
<evidence type="ECO:0000313" key="6">
    <source>
        <dbReference type="RefSeq" id="XP_022339405.1"/>
    </source>
</evidence>
<keyword evidence="2" id="KW-0186">Copper</keyword>
<dbReference type="InterPro" id="IPR008922">
    <property type="entry name" value="Di-copper_centre_dom_sf"/>
</dbReference>
<sequence length="211" mass="23905">MLSDSERARYHNALRRLKESTNGQPSRYDMISSIHTGDIEQTAHFGCHFAGFHREYLKLYEESLQEIDPSVTLPYWDSLLDQYMDDSAASLIFSAEFMGNGNGEVTSGPAANWQTETGPLTRNIGVEGELFLFEEFTTSPPEHGCRNMRDDQRYGELRPGVSPRRHPSVGGRQHGGTEHRRRRSALLDAPRQRGQNLGTSAAKRATSWRRH</sequence>
<gene>
    <name evidence="6" type="primary">LOC111134567</name>
</gene>
<evidence type="ECO:0000256" key="2">
    <source>
        <dbReference type="ARBA" id="ARBA00023008"/>
    </source>
</evidence>
<dbReference type="Gene3D" id="1.10.1280.10">
    <property type="entry name" value="Di-copper center containing domain from catechol oxidase"/>
    <property type="match status" value="1"/>
</dbReference>
<name>A0A8B8EH50_CRAVI</name>
<dbReference type="Pfam" id="PF00264">
    <property type="entry name" value="Tyrosinase"/>
    <property type="match status" value="1"/>
</dbReference>
<evidence type="ECO:0000259" key="4">
    <source>
        <dbReference type="Pfam" id="PF00264"/>
    </source>
</evidence>
<reference evidence="6" key="1">
    <citation type="submission" date="2025-08" db="UniProtKB">
        <authorList>
            <consortium name="RefSeq"/>
        </authorList>
    </citation>
    <scope>IDENTIFICATION</scope>
    <source>
        <tissue evidence="6">Whole sample</tissue>
    </source>
</reference>
<dbReference type="PANTHER" id="PTHR11474">
    <property type="entry name" value="TYROSINASE FAMILY MEMBER"/>
    <property type="match status" value="1"/>
</dbReference>
<dbReference type="InterPro" id="IPR050316">
    <property type="entry name" value="Tyrosinase/Hemocyanin"/>
</dbReference>
<protein>
    <submittedName>
        <fullName evidence="6">Tyrosinase-like protein tyr-3</fullName>
    </submittedName>
</protein>
<keyword evidence="1" id="KW-0479">Metal-binding</keyword>
<evidence type="ECO:0000256" key="3">
    <source>
        <dbReference type="SAM" id="MobiDB-lite"/>
    </source>
</evidence>
<dbReference type="SUPFAM" id="SSF48056">
    <property type="entry name" value="Di-copper centre-containing domain"/>
    <property type="match status" value="1"/>
</dbReference>
<dbReference type="GeneID" id="111134567"/>
<proteinExistence type="predicted"/>
<dbReference type="InterPro" id="IPR002227">
    <property type="entry name" value="Tyrosinase_Cu-bd"/>
</dbReference>
<evidence type="ECO:0000256" key="1">
    <source>
        <dbReference type="ARBA" id="ARBA00022723"/>
    </source>
</evidence>
<dbReference type="GO" id="GO:0016491">
    <property type="term" value="F:oxidoreductase activity"/>
    <property type="evidence" value="ECO:0007669"/>
    <property type="project" value="InterPro"/>
</dbReference>
<keyword evidence="5" id="KW-1185">Reference proteome</keyword>
<dbReference type="GO" id="GO:0046872">
    <property type="term" value="F:metal ion binding"/>
    <property type="evidence" value="ECO:0007669"/>
    <property type="project" value="UniProtKB-KW"/>
</dbReference>
<feature type="region of interest" description="Disordered" evidence="3">
    <location>
        <begin position="141"/>
        <end position="211"/>
    </location>
</feature>
<dbReference type="AlphaFoldDB" id="A0A8B8EH50"/>
<dbReference type="OrthoDB" id="6072413at2759"/>